<keyword evidence="8" id="KW-0732">Signal</keyword>
<dbReference type="FunFam" id="2.40.10.10:FF:000003">
    <property type="entry name" value="Transmembrane serine protease 3"/>
    <property type="match status" value="1"/>
</dbReference>
<feature type="transmembrane region" description="Helical" evidence="7">
    <location>
        <begin position="500"/>
        <end position="523"/>
    </location>
</feature>
<accession>A0A816YSJ8</accession>
<keyword evidence="4" id="KW-1015">Disulfide bond</keyword>
<dbReference type="GO" id="GO:0006508">
    <property type="term" value="P:proteolysis"/>
    <property type="evidence" value="ECO:0007669"/>
    <property type="project" value="UniProtKB-KW"/>
</dbReference>
<evidence type="ECO:0000256" key="5">
    <source>
        <dbReference type="RuleBase" id="RU363034"/>
    </source>
</evidence>
<dbReference type="EMBL" id="CAJNRE010018445">
    <property type="protein sequence ID" value="CAF2165921.1"/>
    <property type="molecule type" value="Genomic_DNA"/>
</dbReference>
<evidence type="ECO:0000313" key="10">
    <source>
        <dbReference type="EMBL" id="CAF2165921.1"/>
    </source>
</evidence>
<keyword evidence="7" id="KW-0812">Transmembrane</keyword>
<gene>
    <name evidence="10" type="ORF">MBJ925_LOCUS33536</name>
</gene>
<keyword evidence="7" id="KW-0472">Membrane</keyword>
<dbReference type="InterPro" id="IPR007354">
    <property type="entry name" value="CruF-like"/>
</dbReference>
<organism evidence="10 11">
    <name type="scientific">Rotaria magnacalcarata</name>
    <dbReference type="NCBI Taxonomy" id="392030"/>
    <lineage>
        <taxon>Eukaryota</taxon>
        <taxon>Metazoa</taxon>
        <taxon>Spiralia</taxon>
        <taxon>Gnathifera</taxon>
        <taxon>Rotifera</taxon>
        <taxon>Eurotatoria</taxon>
        <taxon>Bdelloidea</taxon>
        <taxon>Philodinida</taxon>
        <taxon>Philodinidae</taxon>
        <taxon>Rotaria</taxon>
    </lineage>
</organism>
<dbReference type="PANTHER" id="PTHR24252">
    <property type="entry name" value="ACROSIN-RELATED"/>
    <property type="match status" value="1"/>
</dbReference>
<feature type="chain" id="PRO_5032640178" description="Peptidase S1 domain-containing protein" evidence="8">
    <location>
        <begin position="20"/>
        <end position="590"/>
    </location>
</feature>
<keyword evidence="1 5" id="KW-0645">Protease</keyword>
<feature type="transmembrane region" description="Helical" evidence="7">
    <location>
        <begin position="430"/>
        <end position="451"/>
    </location>
</feature>
<dbReference type="InterPro" id="IPR009003">
    <property type="entry name" value="Peptidase_S1_PA"/>
</dbReference>
<dbReference type="Pfam" id="PF00089">
    <property type="entry name" value="Trypsin"/>
    <property type="match status" value="1"/>
</dbReference>
<dbReference type="SUPFAM" id="SSF50494">
    <property type="entry name" value="Trypsin-like serine proteases"/>
    <property type="match status" value="1"/>
</dbReference>
<evidence type="ECO:0000256" key="4">
    <source>
        <dbReference type="ARBA" id="ARBA00023157"/>
    </source>
</evidence>
<protein>
    <recommendedName>
        <fullName evidence="9">Peptidase S1 domain-containing protein</fullName>
    </recommendedName>
</protein>
<evidence type="ECO:0000256" key="7">
    <source>
        <dbReference type="SAM" id="Phobius"/>
    </source>
</evidence>
<sequence length="590" mass="64415">MMFVAIFFFVVCIFQQGNGALYQCNASAACGCSNPSTLLTRIVGGENAVTNSWSWAISLRHDGSHFCGGSILSSSFIITAAHCIDGITNLVGYSILAGSIYLNSLLSASSQIRSISAIYKHPYYNDRRMTNDVALLLLSAPLNMTNHNLKPICLPSGTVAQPPDNIDMVAVGWGTTSSGSNTVSQDLLQVTLQSIPSASSSCRPYIYDSQKQFCAGVPAGGKDTCQGDSGGPLMAFVNNLWQVDGLTSYGYGCAYPNVAGVYTRVSNYINWIQTTMSIKAITVVTTSTTTRPTPTTTTTRRPTTITTTTTTRRPTTITATTTTGRPTTTTGRPTTTTGRPTTTTGRPTTTASTTIRSTATTKAGRNSLPNRVVEFLVQTLFNGFLNTWIFCLITTFVSWSYEQFGVQTGLIYGSYHYTKYLGIKVGDVPILIPIAWYMMIYPSYIISNLILVGRPIASNQRKILSLSLVGSLVMTAWDLVLDPYLSGPTVRAWVWHAGGIYFGIPLQNFFGWILTTFTIHMMYRVYESSIIMESKDRARKSYPLILPVLGYSAMCIVHLIPGEPKELRMIGPIIMGIPVILALRRFIRDS</sequence>
<evidence type="ECO:0000259" key="9">
    <source>
        <dbReference type="PROSITE" id="PS50240"/>
    </source>
</evidence>
<dbReference type="CDD" id="cd00190">
    <property type="entry name" value="Tryp_SPc"/>
    <property type="match status" value="1"/>
</dbReference>
<feature type="transmembrane region" description="Helical" evidence="7">
    <location>
        <begin position="463"/>
        <end position="480"/>
    </location>
</feature>
<proteinExistence type="predicted"/>
<dbReference type="PANTHER" id="PTHR24252:SF7">
    <property type="entry name" value="HYALIN"/>
    <property type="match status" value="1"/>
</dbReference>
<evidence type="ECO:0000256" key="2">
    <source>
        <dbReference type="ARBA" id="ARBA00022801"/>
    </source>
</evidence>
<dbReference type="GO" id="GO:0004252">
    <property type="term" value="F:serine-type endopeptidase activity"/>
    <property type="evidence" value="ECO:0007669"/>
    <property type="project" value="InterPro"/>
</dbReference>
<evidence type="ECO:0000256" key="8">
    <source>
        <dbReference type="SAM" id="SignalP"/>
    </source>
</evidence>
<feature type="transmembrane region" description="Helical" evidence="7">
    <location>
        <begin position="567"/>
        <end position="587"/>
    </location>
</feature>
<dbReference type="PROSITE" id="PS00134">
    <property type="entry name" value="TRYPSIN_HIS"/>
    <property type="match status" value="1"/>
</dbReference>
<keyword evidence="2 5" id="KW-0378">Hydrolase</keyword>
<dbReference type="InterPro" id="IPR018114">
    <property type="entry name" value="TRYPSIN_HIS"/>
</dbReference>
<feature type="transmembrane region" description="Helical" evidence="7">
    <location>
        <begin position="544"/>
        <end position="561"/>
    </location>
</feature>
<dbReference type="InterPro" id="IPR033116">
    <property type="entry name" value="TRYPSIN_SER"/>
</dbReference>
<dbReference type="InterPro" id="IPR001254">
    <property type="entry name" value="Trypsin_dom"/>
</dbReference>
<dbReference type="PRINTS" id="PR00722">
    <property type="entry name" value="CHYMOTRYPSIN"/>
</dbReference>
<dbReference type="InterPro" id="IPR043504">
    <property type="entry name" value="Peptidase_S1_PA_chymotrypsin"/>
</dbReference>
<dbReference type="PROSITE" id="PS00135">
    <property type="entry name" value="TRYPSIN_SER"/>
    <property type="match status" value="1"/>
</dbReference>
<evidence type="ECO:0000313" key="11">
    <source>
        <dbReference type="Proteomes" id="UP000663824"/>
    </source>
</evidence>
<dbReference type="InterPro" id="IPR001314">
    <property type="entry name" value="Peptidase_S1A"/>
</dbReference>
<evidence type="ECO:0000256" key="1">
    <source>
        <dbReference type="ARBA" id="ARBA00022670"/>
    </source>
</evidence>
<keyword evidence="3 5" id="KW-0720">Serine protease</keyword>
<feature type="region of interest" description="Disordered" evidence="6">
    <location>
        <begin position="288"/>
        <end position="352"/>
    </location>
</feature>
<name>A0A816YSJ8_9BILA</name>
<comment type="caution">
    <text evidence="10">The sequence shown here is derived from an EMBL/GenBank/DDBJ whole genome shotgun (WGS) entry which is preliminary data.</text>
</comment>
<dbReference type="Proteomes" id="UP000663824">
    <property type="component" value="Unassembled WGS sequence"/>
</dbReference>
<reference evidence="10" key="1">
    <citation type="submission" date="2021-02" db="EMBL/GenBank/DDBJ databases">
        <authorList>
            <person name="Nowell W R."/>
        </authorList>
    </citation>
    <scope>NUCLEOTIDE SEQUENCE</scope>
</reference>
<evidence type="ECO:0000256" key="3">
    <source>
        <dbReference type="ARBA" id="ARBA00022825"/>
    </source>
</evidence>
<dbReference type="Gene3D" id="2.40.10.10">
    <property type="entry name" value="Trypsin-like serine proteases"/>
    <property type="match status" value="1"/>
</dbReference>
<evidence type="ECO:0000256" key="6">
    <source>
        <dbReference type="SAM" id="MobiDB-lite"/>
    </source>
</evidence>
<dbReference type="PROSITE" id="PS50240">
    <property type="entry name" value="TRYPSIN_DOM"/>
    <property type="match status" value="1"/>
</dbReference>
<feature type="signal peptide" evidence="8">
    <location>
        <begin position="1"/>
        <end position="19"/>
    </location>
</feature>
<dbReference type="SMART" id="SM00020">
    <property type="entry name" value="Tryp_SPc"/>
    <property type="match status" value="1"/>
</dbReference>
<dbReference type="Pfam" id="PF04240">
    <property type="entry name" value="Caroten_synth"/>
    <property type="match status" value="1"/>
</dbReference>
<keyword evidence="7" id="KW-1133">Transmembrane helix</keyword>
<dbReference type="AlphaFoldDB" id="A0A816YSJ8"/>
<feature type="domain" description="Peptidase S1" evidence="9">
    <location>
        <begin position="42"/>
        <end position="277"/>
    </location>
</feature>